<keyword evidence="3" id="KW-0805">Transcription regulation</keyword>
<keyword evidence="11" id="KW-1185">Reference proteome</keyword>
<feature type="DNA-binding region" description="OmpR/PhoB-type" evidence="7">
    <location>
        <begin position="149"/>
        <end position="249"/>
    </location>
</feature>
<dbReference type="InterPro" id="IPR011006">
    <property type="entry name" value="CheY-like_superfamily"/>
</dbReference>
<comment type="caution">
    <text evidence="10">The sequence shown here is derived from an EMBL/GenBank/DDBJ whole genome shotgun (WGS) entry which is preliminary data.</text>
</comment>
<dbReference type="Pfam" id="PF00486">
    <property type="entry name" value="Trans_reg_C"/>
    <property type="match status" value="1"/>
</dbReference>
<dbReference type="SUPFAM" id="SSF46894">
    <property type="entry name" value="C-terminal effector domain of the bipartite response regulators"/>
    <property type="match status" value="1"/>
</dbReference>
<dbReference type="Gene3D" id="1.10.10.10">
    <property type="entry name" value="Winged helix-like DNA-binding domain superfamily/Winged helix DNA-binding domain"/>
    <property type="match status" value="1"/>
</dbReference>
<dbReference type="Proteomes" id="UP001433638">
    <property type="component" value="Unassembled WGS sequence"/>
</dbReference>
<feature type="domain" description="OmpR/PhoB-type" evidence="9">
    <location>
        <begin position="149"/>
        <end position="249"/>
    </location>
</feature>
<evidence type="ECO:0000256" key="1">
    <source>
        <dbReference type="ARBA" id="ARBA00022553"/>
    </source>
</evidence>
<dbReference type="RefSeq" id="WP_349584775.1">
    <property type="nucleotide sequence ID" value="NZ_JBEFLD010000002.1"/>
</dbReference>
<organism evidence="10 11">
    <name type="scientific">Vogesella oryzagri</name>
    <dbReference type="NCBI Taxonomy" id="3160864"/>
    <lineage>
        <taxon>Bacteria</taxon>
        <taxon>Pseudomonadati</taxon>
        <taxon>Pseudomonadota</taxon>
        <taxon>Betaproteobacteria</taxon>
        <taxon>Neisseriales</taxon>
        <taxon>Chromobacteriaceae</taxon>
        <taxon>Vogesella</taxon>
    </lineage>
</organism>
<dbReference type="PANTHER" id="PTHR48111:SF4">
    <property type="entry name" value="DNA-BINDING DUAL TRANSCRIPTIONAL REGULATOR OMPR"/>
    <property type="match status" value="1"/>
</dbReference>
<evidence type="ECO:0000313" key="10">
    <source>
        <dbReference type="EMBL" id="MEQ6289941.1"/>
    </source>
</evidence>
<protein>
    <submittedName>
        <fullName evidence="10">Response regulator</fullName>
    </submittedName>
</protein>
<dbReference type="SMART" id="SM00862">
    <property type="entry name" value="Trans_reg_C"/>
    <property type="match status" value="1"/>
</dbReference>
<dbReference type="InterPro" id="IPR001789">
    <property type="entry name" value="Sig_transdc_resp-reg_receiver"/>
</dbReference>
<gene>
    <name evidence="10" type="ORF">ABNW52_04850</name>
</gene>
<dbReference type="PROSITE" id="PS51755">
    <property type="entry name" value="OMPR_PHOB"/>
    <property type="match status" value="1"/>
</dbReference>
<dbReference type="CDD" id="cd00383">
    <property type="entry name" value="trans_reg_C"/>
    <property type="match status" value="1"/>
</dbReference>
<dbReference type="SMART" id="SM00448">
    <property type="entry name" value="REC"/>
    <property type="match status" value="1"/>
</dbReference>
<feature type="modified residue" description="4-aspartylphosphate" evidence="6">
    <location>
        <position position="68"/>
    </location>
</feature>
<dbReference type="PANTHER" id="PTHR48111">
    <property type="entry name" value="REGULATOR OF RPOS"/>
    <property type="match status" value="1"/>
</dbReference>
<evidence type="ECO:0000256" key="7">
    <source>
        <dbReference type="PROSITE-ProRule" id="PRU01091"/>
    </source>
</evidence>
<evidence type="ECO:0000256" key="5">
    <source>
        <dbReference type="ARBA" id="ARBA00023163"/>
    </source>
</evidence>
<dbReference type="InterPro" id="IPR016032">
    <property type="entry name" value="Sig_transdc_resp-reg_C-effctor"/>
</dbReference>
<evidence type="ECO:0000256" key="2">
    <source>
        <dbReference type="ARBA" id="ARBA00023012"/>
    </source>
</evidence>
<keyword evidence="5" id="KW-0804">Transcription</keyword>
<feature type="domain" description="Response regulatory" evidence="8">
    <location>
        <begin position="19"/>
        <end position="132"/>
    </location>
</feature>
<keyword evidence="4 7" id="KW-0238">DNA-binding</keyword>
<dbReference type="Pfam" id="PF00072">
    <property type="entry name" value="Response_reg"/>
    <property type="match status" value="1"/>
</dbReference>
<evidence type="ECO:0000256" key="6">
    <source>
        <dbReference type="PROSITE-ProRule" id="PRU00169"/>
    </source>
</evidence>
<evidence type="ECO:0000256" key="4">
    <source>
        <dbReference type="ARBA" id="ARBA00023125"/>
    </source>
</evidence>
<sequence>MLQAIYPPPTSISDPGTIRVLVVDDDDEIRELICQYLGNYAIRSVGVANGEAMQQALGEHSFDAIVLDLMLPGENGLSLCKRLRSHSCVPILMISAHGDPTERIISLEVGADDFLTKPFDIRELVARIHSVLRRTRQQPASGPQPAAAPQRLGFGDWQLHLTLRQLQDRDGTVVPLSNAEFRLLSAMLQRPRTVLDRDQLLDITRGSTVEVFDRSIDILISRLRGKLRDDPRSPRLIRTVRGEGYMLDAQIRPL</sequence>
<proteinExistence type="predicted"/>
<keyword evidence="2" id="KW-0902">Two-component regulatory system</keyword>
<dbReference type="PROSITE" id="PS50110">
    <property type="entry name" value="RESPONSE_REGULATORY"/>
    <property type="match status" value="1"/>
</dbReference>
<name>A0ABV1M1N5_9NEIS</name>
<dbReference type="InterPro" id="IPR039420">
    <property type="entry name" value="WalR-like"/>
</dbReference>
<evidence type="ECO:0000259" key="8">
    <source>
        <dbReference type="PROSITE" id="PS50110"/>
    </source>
</evidence>
<evidence type="ECO:0000256" key="3">
    <source>
        <dbReference type="ARBA" id="ARBA00023015"/>
    </source>
</evidence>
<evidence type="ECO:0000313" key="11">
    <source>
        <dbReference type="Proteomes" id="UP001433638"/>
    </source>
</evidence>
<dbReference type="SUPFAM" id="SSF52172">
    <property type="entry name" value="CheY-like"/>
    <property type="match status" value="1"/>
</dbReference>
<accession>A0ABV1M1N5</accession>
<dbReference type="InterPro" id="IPR036388">
    <property type="entry name" value="WH-like_DNA-bd_sf"/>
</dbReference>
<dbReference type="Gene3D" id="3.40.50.2300">
    <property type="match status" value="1"/>
</dbReference>
<keyword evidence="1 6" id="KW-0597">Phosphoprotein</keyword>
<dbReference type="EMBL" id="JBEFLD010000002">
    <property type="protein sequence ID" value="MEQ6289941.1"/>
    <property type="molecule type" value="Genomic_DNA"/>
</dbReference>
<reference evidence="10" key="1">
    <citation type="submission" date="2024-06" db="EMBL/GenBank/DDBJ databases">
        <title>Genome sequence of Vogesella sp. MAHUQ-64.</title>
        <authorList>
            <person name="Huq M.A."/>
        </authorList>
    </citation>
    <scope>NUCLEOTIDE SEQUENCE</scope>
    <source>
        <strain evidence="10">MAHUQ-64</strain>
    </source>
</reference>
<dbReference type="InterPro" id="IPR001867">
    <property type="entry name" value="OmpR/PhoB-type_DNA-bd"/>
</dbReference>
<evidence type="ECO:0000259" key="9">
    <source>
        <dbReference type="PROSITE" id="PS51755"/>
    </source>
</evidence>